<dbReference type="Proteomes" id="UP000254920">
    <property type="component" value="Unassembled WGS sequence"/>
</dbReference>
<keyword evidence="3" id="KW-0597">Phosphoprotein</keyword>
<sequence>MKKFIKNLILNIDNYKIYHTMAIFSLVFMFLLIVTFLNIKKDVYQKIEQNRILTTQRLEYGISLWIEEQIKSLEAATVYLQNNQIYQDENKIIKFNKNFLQSSPNFDFIHIYVDDKYFFVNSDKIFDLEHNKSLNSVANINNARTLDWYVKTKSMMKTTINNKTQHAILKERTINICTPIIDQDKFKGVVCGILGTKSLFDKIKKIKPPEHFYYFIVDESGEILTKLDNENLIAGISQTCSKLDNNETTIKINNDVINLSTIDRFDWKIGVGVNNENFLKQNFKTIFEHSIVLFIFFIFFMLVLNLGYEFIIQKFVIKKNQMEILLARKSRLNEIGTLVTSINHQLKQPINSLSLILSNTEFFRQNHNLNDDMLKSNLDLCFKQIELIDKSISIFRNFYSNDDAISEFWINESIKSLIFATHCELSHHNITIKFESKNDIKVVSIENFIQQILLVLIQNSKDAIISSQKVSIRQIYIQINQVDNFVEISVSDFADGIDEKLSEKIFSEDKTTNKKLGFGLGLYFSKTICVQKLKGDLQLVSSRNPTKFTLSIPINLRS</sequence>
<dbReference type="RefSeq" id="WP_089182126.1">
    <property type="nucleotide sequence ID" value="NZ_CP043427.1"/>
</dbReference>
<evidence type="ECO:0000256" key="8">
    <source>
        <dbReference type="ARBA" id="ARBA00022840"/>
    </source>
</evidence>
<dbReference type="STRING" id="32024.GCA_000788295_00853"/>
<dbReference type="Pfam" id="PF02743">
    <property type="entry name" value="dCache_1"/>
    <property type="match status" value="1"/>
</dbReference>
<evidence type="ECO:0000256" key="11">
    <source>
        <dbReference type="ARBA" id="ARBA00023136"/>
    </source>
</evidence>
<evidence type="ECO:0000256" key="7">
    <source>
        <dbReference type="ARBA" id="ARBA00022777"/>
    </source>
</evidence>
<dbReference type="PANTHER" id="PTHR43065">
    <property type="entry name" value="SENSOR HISTIDINE KINASE"/>
    <property type="match status" value="1"/>
</dbReference>
<dbReference type="GeneID" id="93090257"/>
<keyword evidence="5" id="KW-0812">Transmembrane</keyword>
<dbReference type="InterPro" id="IPR033479">
    <property type="entry name" value="dCache_1"/>
</dbReference>
<dbReference type="Gene3D" id="3.30.565.10">
    <property type="entry name" value="Histidine kinase-like ATPase, C-terminal domain"/>
    <property type="match status" value="1"/>
</dbReference>
<keyword evidence="6" id="KW-0547">Nucleotide-binding</keyword>
<dbReference type="SUPFAM" id="SSF55874">
    <property type="entry name" value="ATPase domain of HSP90 chaperone/DNA topoisomerase II/histidine kinase"/>
    <property type="match status" value="1"/>
</dbReference>
<reference evidence="12 13" key="1">
    <citation type="submission" date="2018-06" db="EMBL/GenBank/DDBJ databases">
        <authorList>
            <consortium name="Pathogen Informatics"/>
            <person name="Doyle S."/>
        </authorList>
    </citation>
    <scope>NUCLEOTIDE SEQUENCE [LARGE SCALE GENOMIC DNA]</scope>
    <source>
        <strain evidence="12 13">NCTC12475</strain>
    </source>
</reference>
<dbReference type="OrthoDB" id="5351074at2"/>
<dbReference type="InterPro" id="IPR036890">
    <property type="entry name" value="HATPase_C_sf"/>
</dbReference>
<dbReference type="InterPro" id="IPR003594">
    <property type="entry name" value="HATPase_dom"/>
</dbReference>
<dbReference type="GO" id="GO:0004673">
    <property type="term" value="F:protein histidine kinase activity"/>
    <property type="evidence" value="ECO:0007669"/>
    <property type="project" value="UniProtKB-EC"/>
</dbReference>
<evidence type="ECO:0000256" key="5">
    <source>
        <dbReference type="ARBA" id="ARBA00022692"/>
    </source>
</evidence>
<keyword evidence="11" id="KW-0472">Membrane</keyword>
<dbReference type="GO" id="GO:0005886">
    <property type="term" value="C:plasma membrane"/>
    <property type="evidence" value="ECO:0007669"/>
    <property type="project" value="UniProtKB-SubCell"/>
</dbReference>
<evidence type="ECO:0000256" key="2">
    <source>
        <dbReference type="ARBA" id="ARBA00022475"/>
    </source>
</evidence>
<evidence type="ECO:0000256" key="1">
    <source>
        <dbReference type="ARBA" id="ARBA00004651"/>
    </source>
</evidence>
<dbReference type="CDD" id="cd18774">
    <property type="entry name" value="PDC2_HK_sensor"/>
    <property type="match status" value="1"/>
</dbReference>
<dbReference type="InterPro" id="IPR005467">
    <property type="entry name" value="His_kinase_dom"/>
</dbReference>
<keyword evidence="7 12" id="KW-0418">Kinase</keyword>
<keyword evidence="10" id="KW-0902">Two-component regulatory system</keyword>
<comment type="subcellular location">
    <subcellularLocation>
        <location evidence="1">Cell membrane</location>
        <topology evidence="1">Multi-pass membrane protein</topology>
    </subcellularLocation>
</comment>
<keyword evidence="4 12" id="KW-0808">Transferase</keyword>
<dbReference type="GO" id="GO:0005524">
    <property type="term" value="F:ATP binding"/>
    <property type="evidence" value="ECO:0007669"/>
    <property type="project" value="UniProtKB-KW"/>
</dbReference>
<evidence type="ECO:0000256" key="9">
    <source>
        <dbReference type="ARBA" id="ARBA00022989"/>
    </source>
</evidence>
<dbReference type="GO" id="GO:0000160">
    <property type="term" value="P:phosphorelay signal transduction system"/>
    <property type="evidence" value="ECO:0007669"/>
    <property type="project" value="UniProtKB-KW"/>
</dbReference>
<evidence type="ECO:0000256" key="10">
    <source>
        <dbReference type="ARBA" id="ARBA00023012"/>
    </source>
</evidence>
<keyword evidence="8" id="KW-0067">ATP-binding</keyword>
<dbReference type="Pfam" id="PF02518">
    <property type="entry name" value="HATPase_c"/>
    <property type="match status" value="1"/>
</dbReference>
<dbReference type="PANTHER" id="PTHR43065:SF10">
    <property type="entry name" value="PEROXIDE STRESS-ACTIVATED HISTIDINE KINASE MAK3"/>
    <property type="match status" value="1"/>
</dbReference>
<organism evidence="12 13">
    <name type="scientific">Campylobacter sputorum subsp. sputorum</name>
    <dbReference type="NCBI Taxonomy" id="32024"/>
    <lineage>
        <taxon>Bacteria</taxon>
        <taxon>Pseudomonadati</taxon>
        <taxon>Campylobacterota</taxon>
        <taxon>Epsilonproteobacteria</taxon>
        <taxon>Campylobacterales</taxon>
        <taxon>Campylobacteraceae</taxon>
        <taxon>Campylobacter</taxon>
    </lineage>
</organism>
<keyword evidence="9" id="KW-1133">Transmembrane helix</keyword>
<evidence type="ECO:0000313" key="12">
    <source>
        <dbReference type="EMBL" id="SUX11391.1"/>
    </source>
</evidence>
<keyword evidence="13" id="KW-1185">Reference proteome</keyword>
<name>A0A381DLN0_9BACT</name>
<dbReference type="AlphaFoldDB" id="A0A381DLN0"/>
<gene>
    <name evidence="12" type="primary">fixL_3</name>
    <name evidence="12" type="ORF">NCTC12475_01616</name>
</gene>
<dbReference type="EMBL" id="UFVD01000001">
    <property type="protein sequence ID" value="SUX11391.1"/>
    <property type="molecule type" value="Genomic_DNA"/>
</dbReference>
<proteinExistence type="predicted"/>
<dbReference type="EC" id="2.7.13.3" evidence="12"/>
<keyword evidence="2" id="KW-1003">Cell membrane</keyword>
<dbReference type="SMART" id="SM00387">
    <property type="entry name" value="HATPase_c"/>
    <property type="match status" value="1"/>
</dbReference>
<evidence type="ECO:0000256" key="4">
    <source>
        <dbReference type="ARBA" id="ARBA00022679"/>
    </source>
</evidence>
<dbReference type="PROSITE" id="PS50109">
    <property type="entry name" value="HIS_KIN"/>
    <property type="match status" value="1"/>
</dbReference>
<evidence type="ECO:0000256" key="3">
    <source>
        <dbReference type="ARBA" id="ARBA00022553"/>
    </source>
</evidence>
<evidence type="ECO:0000313" key="13">
    <source>
        <dbReference type="Proteomes" id="UP000254920"/>
    </source>
</evidence>
<protein>
    <submittedName>
        <fullName evidence="12">His kinase A</fullName>
        <ecNumber evidence="12">2.7.13.3</ecNumber>
    </submittedName>
</protein>
<dbReference type="Gene3D" id="3.30.450.20">
    <property type="entry name" value="PAS domain"/>
    <property type="match status" value="2"/>
</dbReference>
<evidence type="ECO:0000256" key="6">
    <source>
        <dbReference type="ARBA" id="ARBA00022741"/>
    </source>
</evidence>
<dbReference type="Gene3D" id="1.10.287.130">
    <property type="match status" value="1"/>
</dbReference>
<accession>A0A381DLN0</accession>